<dbReference type="Pfam" id="PF12767">
    <property type="entry name" value="SAGA-Tad1"/>
    <property type="match status" value="1"/>
</dbReference>
<dbReference type="GO" id="GO:0005886">
    <property type="term" value="C:plasma membrane"/>
    <property type="evidence" value="ECO:0007669"/>
    <property type="project" value="TreeGrafter"/>
</dbReference>
<feature type="compositionally biased region" description="Acidic residues" evidence="1">
    <location>
        <begin position="775"/>
        <end position="790"/>
    </location>
</feature>
<sequence>MSTPPTAAQLVLSAAEQPVFAQLYSLADPANTGVITGDAAVRFFEGFSLPTLTLGQIWSIADNDNNGYLTPNTFGIALRLIARAQRGESVSLAAINTPGAPPTYKGAAAPSAAAAPASAATASAHDPNDVILPDDRARFARIFAMSAPQGGLITGEKAKEIFLKSKLPYDTLGSIWNLADTKGRGALDLTDFAIGMHYIQGTMNGTISSIPAVLPPGLYEQAAGIAPVPATPTAATGAPSGPVAAPAAPQTPATPAVHTPIRPQHTGASFSAAPTADWGVSAAEKAKADGFFDSLDAAKTGKLDGPLVVPFFLQSGLSETTLAHVWDLADVTQSGELSREEFAVAMKLITDKLAGHELPQTLPAALVPPSLRQHQVPQVSSLPRSETRRELFSLIDDDAPQMSPAAVANAFSAPAVPPVPPMPAAVTPSQPARQTQTRAASASFDDGFFAPGGGAAAAMGLSPSTARAVAEQPIADTGVEYGNTKIQLESTNKALSELGTRRADAEATVATGTTTLAELTAQLERARASHTTESEAVTALEAKVTAQAAEIESLHQEVIHAESELSALRTHKDELEQQLLADRETARELRQRLASIQSETASLKQANETLSREASQQSSLNTITNKQIATALEEQERSRVATPSTRRTNPFESLFGGAGAANSTASPAASVFGVSTSAPTGIATPQSGISQAPAQETPQETQPQAVGTTRAAEPAASIHSVSDADTVRDAPAPVPPRPSSVFGGIAGTASAATAAAATAPKAESSTPFGAGVPAFDDEQSSDGDEPPEDADGIRQRDVYSDSRGDVQDASFSSALTGNGDIYDTHKDSVPGSFPSMPGGLDQFEQEEPRRPAIPPSRTIDDFDSAFENMGLASVVHGSPGESRNRELGFDDAFEGFGEPRTQAPAPGVKNDAPATTLLNLDTAPAPAGSGAAAPISAAAPQGAPSLPWSTPQYAASPTTSVASPQAAVPPTSAYTPSAAYAPSTASATSAQPASSAAASTASRSSSVAQAPARVPTPPRATDSTQVRQLCNMGFSRSVVVNALDKSGQRMERALDAPSISDVRDIKARLLAALGDNAGRYWSTLSAFCSARIDRAEFDARIAEQLPDEQVPLHNALVLSMLARALEPTTDPSGSRHAAHGVHAPASPIRAPRALLGDGAEDDDIDYDPPIAGSDEPGRKRLRHMYAGLPASERERLKQLPKCPGASAASAGWAGAGAELLERKRKEDEKRRSVEERRRTREATSAVGAVGWQAAAMAAAAQAESIRPRLTEATQEAFARGVAAPQCVEAHELPDVYTIQDRMTLCAVEAGLAGGVHVQAAAVVLDALQQHLRNIISSTLAKVRPPRDGSMPLRARRMAMPDMALLFSLSPHIVVEPLGQGALERLLAPDSHTVPPSQSSRDAAGVSWEYEDALTAAAQKCATTKRAETAGSQDSLPSDLPEDPAERARFIARLRQQQRRDALRGRIIIDELAPLRLLDRRTFAESLGPGDSSLSTPISSALAQHYNNVNSHYSHHHHQPKPDHRHKGEFYEVADPAAILGTLTQ</sequence>
<keyword evidence="6" id="KW-1185">Reference proteome</keyword>
<dbReference type="Gene3D" id="1.10.8.10">
    <property type="entry name" value="DNA helicase RuvA subunit, C-terminal domain"/>
    <property type="match status" value="1"/>
</dbReference>
<evidence type="ECO:0000259" key="2">
    <source>
        <dbReference type="PROSITE" id="PS50030"/>
    </source>
</evidence>
<dbReference type="SUPFAM" id="SSF46934">
    <property type="entry name" value="UBA-like"/>
    <property type="match status" value="1"/>
</dbReference>
<dbReference type="GO" id="GO:0070461">
    <property type="term" value="C:SAGA-type complex"/>
    <property type="evidence" value="ECO:0007669"/>
    <property type="project" value="InterPro"/>
</dbReference>
<feature type="compositionally biased region" description="Polar residues" evidence="1">
    <location>
        <begin position="429"/>
        <end position="438"/>
    </location>
</feature>
<dbReference type="GO" id="GO:0005737">
    <property type="term" value="C:cytoplasm"/>
    <property type="evidence" value="ECO:0007669"/>
    <property type="project" value="TreeGrafter"/>
</dbReference>
<feature type="compositionally biased region" description="Polar residues" evidence="1">
    <location>
        <begin position="600"/>
        <end position="628"/>
    </location>
</feature>
<feature type="compositionally biased region" description="Low complexity" evidence="1">
    <location>
        <begin position="996"/>
        <end position="1013"/>
    </location>
</feature>
<evidence type="ECO:0000313" key="6">
    <source>
        <dbReference type="Proteomes" id="UP001219933"/>
    </source>
</evidence>
<feature type="region of interest" description="Disordered" evidence="1">
    <location>
        <begin position="233"/>
        <end position="255"/>
    </location>
</feature>
<dbReference type="InterPro" id="IPR011992">
    <property type="entry name" value="EF-hand-dom_pair"/>
</dbReference>
<dbReference type="InterPro" id="IPR009060">
    <property type="entry name" value="UBA-like_sf"/>
</dbReference>
<dbReference type="GO" id="GO:0016197">
    <property type="term" value="P:endosomal transport"/>
    <property type="evidence" value="ECO:0007669"/>
    <property type="project" value="TreeGrafter"/>
</dbReference>
<feature type="region of interest" description="Disordered" evidence="1">
    <location>
        <begin position="758"/>
        <end position="862"/>
    </location>
</feature>
<protein>
    <submittedName>
        <fullName evidence="5">Uncharacterized protein</fullName>
    </submittedName>
</protein>
<accession>A0AAF0JDK9</accession>
<feature type="compositionally biased region" description="Low complexity" evidence="1">
    <location>
        <begin position="966"/>
        <end position="978"/>
    </location>
</feature>
<feature type="region of interest" description="Disordered" evidence="1">
    <location>
        <begin position="600"/>
        <end position="655"/>
    </location>
</feature>
<feature type="compositionally biased region" description="Polar residues" evidence="1">
    <location>
        <begin position="947"/>
        <end position="963"/>
    </location>
</feature>
<dbReference type="PANTHER" id="PTHR11216">
    <property type="entry name" value="EH DOMAIN"/>
    <property type="match status" value="1"/>
</dbReference>
<dbReference type="InterPro" id="IPR002048">
    <property type="entry name" value="EF_hand_dom"/>
</dbReference>
<dbReference type="Pfam" id="PF00627">
    <property type="entry name" value="UBA"/>
    <property type="match status" value="1"/>
</dbReference>
<evidence type="ECO:0000256" key="1">
    <source>
        <dbReference type="SAM" id="MobiDB-lite"/>
    </source>
</evidence>
<dbReference type="Proteomes" id="UP001219933">
    <property type="component" value="Chromosome 6"/>
</dbReference>
<dbReference type="SMART" id="SM00054">
    <property type="entry name" value="EFh"/>
    <property type="match status" value="2"/>
</dbReference>
<evidence type="ECO:0000259" key="3">
    <source>
        <dbReference type="PROSITE" id="PS50031"/>
    </source>
</evidence>
<gene>
    <name evidence="5" type="ORF">MCUN1_003943</name>
</gene>
<organism evidence="5 6">
    <name type="scientific">Malassezia cuniculi</name>
    <dbReference type="NCBI Taxonomy" id="948313"/>
    <lineage>
        <taxon>Eukaryota</taxon>
        <taxon>Fungi</taxon>
        <taxon>Dikarya</taxon>
        <taxon>Basidiomycota</taxon>
        <taxon>Ustilaginomycotina</taxon>
        <taxon>Malasseziomycetes</taxon>
        <taxon>Malasseziales</taxon>
        <taxon>Malasseziaceae</taxon>
        <taxon>Malassezia</taxon>
    </lineage>
</organism>
<dbReference type="InterPro" id="IPR024738">
    <property type="entry name" value="Hfi1/Tada1"/>
</dbReference>
<dbReference type="Pfam" id="PF12763">
    <property type="entry name" value="EH"/>
    <property type="match status" value="3"/>
</dbReference>
<dbReference type="EMBL" id="CP119882">
    <property type="protein sequence ID" value="WFD37051.1"/>
    <property type="molecule type" value="Genomic_DNA"/>
</dbReference>
<name>A0AAF0JDK9_9BASI</name>
<dbReference type="Gene3D" id="1.10.238.10">
    <property type="entry name" value="EF-hand"/>
    <property type="match status" value="3"/>
</dbReference>
<dbReference type="SUPFAM" id="SSF47473">
    <property type="entry name" value="EF-hand"/>
    <property type="match status" value="3"/>
</dbReference>
<feature type="compositionally biased region" description="Low complexity" evidence="1">
    <location>
        <begin position="923"/>
        <end position="945"/>
    </location>
</feature>
<dbReference type="PROSITE" id="PS50222">
    <property type="entry name" value="EF_HAND_2"/>
    <property type="match status" value="1"/>
</dbReference>
<dbReference type="SMART" id="SM00027">
    <property type="entry name" value="EH"/>
    <property type="match status" value="3"/>
</dbReference>
<feature type="region of interest" description="Disordered" evidence="1">
    <location>
        <begin position="920"/>
        <end position="978"/>
    </location>
</feature>
<feature type="domain" description="UBA" evidence="2">
    <location>
        <begin position="1020"/>
        <end position="1055"/>
    </location>
</feature>
<feature type="compositionally biased region" description="Polar residues" evidence="1">
    <location>
        <begin position="641"/>
        <end position="651"/>
    </location>
</feature>
<feature type="region of interest" description="Disordered" evidence="1">
    <location>
        <begin position="422"/>
        <end position="441"/>
    </location>
</feature>
<reference evidence="5" key="1">
    <citation type="submission" date="2023-03" db="EMBL/GenBank/DDBJ databases">
        <title>Mating type loci evolution in Malassezia.</title>
        <authorList>
            <person name="Coelho M.A."/>
        </authorList>
    </citation>
    <scope>NUCLEOTIDE SEQUENCE</scope>
    <source>
        <strain evidence="5">CBS 11721</strain>
    </source>
</reference>
<dbReference type="CDD" id="cd00052">
    <property type="entry name" value="EH"/>
    <property type="match status" value="3"/>
</dbReference>
<feature type="domain" description="EH" evidence="3">
    <location>
        <begin position="135"/>
        <end position="225"/>
    </location>
</feature>
<evidence type="ECO:0000313" key="5">
    <source>
        <dbReference type="EMBL" id="WFD37051.1"/>
    </source>
</evidence>
<dbReference type="GO" id="GO:0006897">
    <property type="term" value="P:endocytosis"/>
    <property type="evidence" value="ECO:0007669"/>
    <property type="project" value="TreeGrafter"/>
</dbReference>
<dbReference type="CDD" id="cd22933">
    <property type="entry name" value="HFD_HFI1"/>
    <property type="match status" value="1"/>
</dbReference>
<feature type="region of interest" description="Disordered" evidence="1">
    <location>
        <begin position="682"/>
        <end position="741"/>
    </location>
</feature>
<dbReference type="InterPro" id="IPR000261">
    <property type="entry name" value="EH_dom"/>
</dbReference>
<dbReference type="CDD" id="cd14270">
    <property type="entry name" value="UBA"/>
    <property type="match status" value="1"/>
</dbReference>
<feature type="region of interest" description="Disordered" evidence="1">
    <location>
        <begin position="1127"/>
        <end position="1179"/>
    </location>
</feature>
<dbReference type="GO" id="GO:0005509">
    <property type="term" value="F:calcium ion binding"/>
    <property type="evidence" value="ECO:0007669"/>
    <property type="project" value="InterPro"/>
</dbReference>
<feature type="region of interest" description="Disordered" evidence="1">
    <location>
        <begin position="996"/>
        <end position="1026"/>
    </location>
</feature>
<feature type="domain" description="EH" evidence="3">
    <location>
        <begin position="284"/>
        <end position="373"/>
    </location>
</feature>
<dbReference type="InterPro" id="IPR015940">
    <property type="entry name" value="UBA"/>
</dbReference>
<proteinExistence type="predicted"/>
<dbReference type="PROSITE" id="PS50031">
    <property type="entry name" value="EH"/>
    <property type="match status" value="3"/>
</dbReference>
<dbReference type="Gene3D" id="1.10.287.1490">
    <property type="match status" value="1"/>
</dbReference>
<feature type="compositionally biased region" description="Low complexity" evidence="1">
    <location>
        <begin position="691"/>
        <end position="705"/>
    </location>
</feature>
<dbReference type="PANTHER" id="PTHR11216:SF170">
    <property type="entry name" value="DYNAMIN ASSOCIATED PROTEIN 160, ISOFORM D"/>
    <property type="match status" value="1"/>
</dbReference>
<feature type="domain" description="EF-hand" evidence="4">
    <location>
        <begin position="317"/>
        <end position="352"/>
    </location>
</feature>
<evidence type="ECO:0000259" key="4">
    <source>
        <dbReference type="PROSITE" id="PS50222"/>
    </source>
</evidence>
<feature type="compositionally biased region" description="Basic and acidic residues" evidence="1">
    <location>
        <begin position="791"/>
        <end position="806"/>
    </location>
</feature>
<dbReference type="PROSITE" id="PS50030">
    <property type="entry name" value="UBA"/>
    <property type="match status" value="1"/>
</dbReference>
<feature type="domain" description="EH" evidence="3">
    <location>
        <begin position="16"/>
        <end position="115"/>
    </location>
</feature>